<dbReference type="Gene3D" id="1.10.287.70">
    <property type="match status" value="1"/>
</dbReference>
<protein>
    <submittedName>
        <fullName evidence="1">Uncharacterized protein</fullName>
    </submittedName>
</protein>
<evidence type="ECO:0000313" key="1">
    <source>
        <dbReference type="EMBL" id="KAJ9585482.1"/>
    </source>
</evidence>
<reference evidence="1" key="1">
    <citation type="journal article" date="2023" name="IScience">
        <title>Live-bearing cockroach genome reveals convergent evolutionary mechanisms linked to viviparity in insects and beyond.</title>
        <authorList>
            <person name="Fouks B."/>
            <person name="Harrison M.C."/>
            <person name="Mikhailova A.A."/>
            <person name="Marchal E."/>
            <person name="English S."/>
            <person name="Carruthers M."/>
            <person name="Jennings E.C."/>
            <person name="Chiamaka E.L."/>
            <person name="Frigard R.A."/>
            <person name="Pippel M."/>
            <person name="Attardo G.M."/>
            <person name="Benoit J.B."/>
            <person name="Bornberg-Bauer E."/>
            <person name="Tobe S.S."/>
        </authorList>
    </citation>
    <scope>NUCLEOTIDE SEQUENCE</scope>
    <source>
        <strain evidence="1">Stay&amp;Tobe</strain>
    </source>
</reference>
<sequence length="90" mass="10503">MIFVNDLINISSRRASAFFLQPERLNVLYEKNWTHLVHEQLRKFETNVVAATKVEGYDGKELLDSDRQWSFSGALLYSVTVITTIGQYRY</sequence>
<organism evidence="1 2">
    <name type="scientific">Diploptera punctata</name>
    <name type="common">Pacific beetle cockroach</name>
    <dbReference type="NCBI Taxonomy" id="6984"/>
    <lineage>
        <taxon>Eukaryota</taxon>
        <taxon>Metazoa</taxon>
        <taxon>Ecdysozoa</taxon>
        <taxon>Arthropoda</taxon>
        <taxon>Hexapoda</taxon>
        <taxon>Insecta</taxon>
        <taxon>Pterygota</taxon>
        <taxon>Neoptera</taxon>
        <taxon>Polyneoptera</taxon>
        <taxon>Dictyoptera</taxon>
        <taxon>Blattodea</taxon>
        <taxon>Blaberoidea</taxon>
        <taxon>Blaberidae</taxon>
        <taxon>Diplopterinae</taxon>
        <taxon>Diploptera</taxon>
    </lineage>
</organism>
<gene>
    <name evidence="1" type="ORF">L9F63_002721</name>
</gene>
<proteinExistence type="predicted"/>
<evidence type="ECO:0000313" key="2">
    <source>
        <dbReference type="Proteomes" id="UP001233999"/>
    </source>
</evidence>
<dbReference type="EMBL" id="JASPKZ010007267">
    <property type="protein sequence ID" value="KAJ9585482.1"/>
    <property type="molecule type" value="Genomic_DNA"/>
</dbReference>
<keyword evidence="2" id="KW-1185">Reference proteome</keyword>
<name>A0AAD7ZST4_DIPPU</name>
<dbReference type="Proteomes" id="UP001233999">
    <property type="component" value="Unassembled WGS sequence"/>
</dbReference>
<comment type="caution">
    <text evidence="1">The sequence shown here is derived from an EMBL/GenBank/DDBJ whole genome shotgun (WGS) entry which is preliminary data.</text>
</comment>
<dbReference type="AlphaFoldDB" id="A0AAD7ZST4"/>
<reference evidence="1" key="2">
    <citation type="submission" date="2023-05" db="EMBL/GenBank/DDBJ databases">
        <authorList>
            <person name="Fouks B."/>
        </authorList>
    </citation>
    <scope>NUCLEOTIDE SEQUENCE</scope>
    <source>
        <strain evidence="1">Stay&amp;Tobe</strain>
        <tissue evidence="1">Testes</tissue>
    </source>
</reference>
<accession>A0AAD7ZST4</accession>